<evidence type="ECO:0008006" key="3">
    <source>
        <dbReference type="Google" id="ProtNLM"/>
    </source>
</evidence>
<accession>A0A1J4KB66</accession>
<dbReference type="AlphaFoldDB" id="A0A1J4KB66"/>
<dbReference type="EMBL" id="MLAK01000676">
    <property type="protein sequence ID" value="OHT08152.1"/>
    <property type="molecule type" value="Genomic_DNA"/>
</dbReference>
<sequence>MKQIWDASALSEVDKTVTKVKYEGSEIKANHFVLATSPSSFALINSITEKVKPSGAFVLDIYDLEDSCQYANGDDTPLHHFKTIKNSVYLINDTCLIAFEHIDGCQHEIVKLFYETFKPTNLLILNSMHRSLYHGETDTPALYILSEMESDSPKLALPNIVCGIASGFLSYAKLFNAKCQILQVIEEDYGASASSIRLWAEKLLPILELNVDQVSANAVKKYSLRSNDMGLLYT</sequence>
<dbReference type="VEuPathDB" id="TrichDB:TRFO_23436"/>
<dbReference type="GeneID" id="94837851"/>
<dbReference type="RefSeq" id="XP_068361288.1">
    <property type="nucleotide sequence ID" value="XM_068503147.1"/>
</dbReference>
<evidence type="ECO:0000313" key="2">
    <source>
        <dbReference type="Proteomes" id="UP000179807"/>
    </source>
</evidence>
<reference evidence="1" key="1">
    <citation type="submission" date="2016-10" db="EMBL/GenBank/DDBJ databases">
        <authorList>
            <person name="Benchimol M."/>
            <person name="Almeida L.G."/>
            <person name="Vasconcelos A.T."/>
            <person name="Perreira-Neves A."/>
            <person name="Rosa I.A."/>
            <person name="Tasca T."/>
            <person name="Bogo M.R."/>
            <person name="de Souza W."/>
        </authorList>
    </citation>
    <scope>NUCLEOTIDE SEQUENCE [LARGE SCALE GENOMIC DNA]</scope>
    <source>
        <strain evidence="1">K</strain>
    </source>
</reference>
<evidence type="ECO:0000313" key="1">
    <source>
        <dbReference type="EMBL" id="OHT08152.1"/>
    </source>
</evidence>
<comment type="caution">
    <text evidence="1">The sequence shown here is derived from an EMBL/GenBank/DDBJ whole genome shotgun (WGS) entry which is preliminary data.</text>
</comment>
<organism evidence="1 2">
    <name type="scientific">Tritrichomonas foetus</name>
    <dbReference type="NCBI Taxonomy" id="1144522"/>
    <lineage>
        <taxon>Eukaryota</taxon>
        <taxon>Metamonada</taxon>
        <taxon>Parabasalia</taxon>
        <taxon>Tritrichomonadida</taxon>
        <taxon>Tritrichomonadidae</taxon>
        <taxon>Tritrichomonas</taxon>
    </lineage>
</organism>
<name>A0A1J4KB66_9EUKA</name>
<dbReference type="OrthoDB" id="17536at2759"/>
<proteinExistence type="predicted"/>
<protein>
    <recommendedName>
        <fullName evidence="3">Proteasome assembly chaperone 1</fullName>
    </recommendedName>
</protein>
<keyword evidence="2" id="KW-1185">Reference proteome</keyword>
<dbReference type="Proteomes" id="UP000179807">
    <property type="component" value="Unassembled WGS sequence"/>
</dbReference>
<gene>
    <name evidence="1" type="ORF">TRFO_23436</name>
</gene>